<dbReference type="Gene3D" id="3.20.20.150">
    <property type="entry name" value="Divalent-metal-dependent TIM barrel enzymes"/>
    <property type="match status" value="1"/>
</dbReference>
<evidence type="ECO:0000313" key="3">
    <source>
        <dbReference type="Proteomes" id="UP001579974"/>
    </source>
</evidence>
<dbReference type="Proteomes" id="UP001579974">
    <property type="component" value="Unassembled WGS sequence"/>
</dbReference>
<dbReference type="InterPro" id="IPR036237">
    <property type="entry name" value="Xyl_isomerase-like_sf"/>
</dbReference>
<dbReference type="Pfam" id="PF01261">
    <property type="entry name" value="AP_endonuc_2"/>
    <property type="match status" value="1"/>
</dbReference>
<comment type="caution">
    <text evidence="2">The sequence shown here is derived from an EMBL/GenBank/DDBJ whole genome shotgun (WGS) entry which is preliminary data.</text>
</comment>
<dbReference type="PANTHER" id="PTHR12110">
    <property type="entry name" value="HYDROXYPYRUVATE ISOMERASE"/>
    <property type="match status" value="1"/>
</dbReference>
<protein>
    <submittedName>
        <fullName evidence="2">Sugar phosphate isomerase/epimerase family protein</fullName>
    </submittedName>
</protein>
<proteinExistence type="predicted"/>
<reference evidence="2 3" key="1">
    <citation type="journal article" date="2024" name="Int. J. Mol. Sci.">
        <title>Exploration of Alicyclobacillus spp. Genome in Search of Antibiotic Resistance.</title>
        <authorList>
            <person name="Bucka-Kolendo J."/>
            <person name="Kiousi D.E."/>
            <person name="Dekowska A."/>
            <person name="Mikolajczuk-Szczyrba A."/>
            <person name="Karadedos D.M."/>
            <person name="Michael P."/>
            <person name="Galanis A."/>
            <person name="Sokolowska B."/>
        </authorList>
    </citation>
    <scope>NUCLEOTIDE SEQUENCE [LARGE SCALE GENOMIC DNA]</scope>
    <source>
        <strain evidence="2 3">KKP 3000</strain>
    </source>
</reference>
<dbReference type="GO" id="GO:0016853">
    <property type="term" value="F:isomerase activity"/>
    <property type="evidence" value="ECO:0007669"/>
    <property type="project" value="UniProtKB-KW"/>
</dbReference>
<keyword evidence="2" id="KW-0413">Isomerase</keyword>
<sequence length="279" mass="31240">MKIAYSNLACPEWSIEEVFGNAEKFGYDGVELRLLDGDVIRADIDSATQERIMVTARRSGIEVIGIGASTRFALADKSDRDSNVQALLRYVELAARMEVPIVRTFGGGANALPEGDEHRLNRYVDWVADALNQVAPRAEALGVQVLLETHDEFSSSRLVADVLDLVGSRAVGALWDTHHPYRVGETVAETFRNLEDRLQHVHLKDARRNGDGWDLVPFDEGEVPVASIVETLVRSGYDRYLCVEWERKWHPEIESADLALPKHLERLRAYLATSESPCE</sequence>
<accession>A0ABV5AB57</accession>
<organism evidence="2 3">
    <name type="scientific">Alicyclobacillus fastidiosus</name>
    <dbReference type="NCBI Taxonomy" id="392011"/>
    <lineage>
        <taxon>Bacteria</taxon>
        <taxon>Bacillati</taxon>
        <taxon>Bacillota</taxon>
        <taxon>Bacilli</taxon>
        <taxon>Bacillales</taxon>
        <taxon>Alicyclobacillaceae</taxon>
        <taxon>Alicyclobacillus</taxon>
    </lineage>
</organism>
<evidence type="ECO:0000259" key="1">
    <source>
        <dbReference type="Pfam" id="PF01261"/>
    </source>
</evidence>
<dbReference type="EMBL" id="JBDXSU010000003">
    <property type="protein sequence ID" value="MFB5189490.1"/>
    <property type="molecule type" value="Genomic_DNA"/>
</dbReference>
<feature type="domain" description="Xylose isomerase-like TIM barrel" evidence="1">
    <location>
        <begin position="21"/>
        <end position="257"/>
    </location>
</feature>
<gene>
    <name evidence="2" type="ORF">KKP3000_002762</name>
</gene>
<keyword evidence="3" id="KW-1185">Reference proteome</keyword>
<dbReference type="RefSeq" id="WP_275475446.1">
    <property type="nucleotide sequence ID" value="NZ_CP162940.1"/>
</dbReference>
<dbReference type="InterPro" id="IPR013022">
    <property type="entry name" value="Xyl_isomerase-like_TIM-brl"/>
</dbReference>
<dbReference type="InterPro" id="IPR050312">
    <property type="entry name" value="IolE/XylAMocC-like"/>
</dbReference>
<evidence type="ECO:0000313" key="2">
    <source>
        <dbReference type="EMBL" id="MFB5189490.1"/>
    </source>
</evidence>
<dbReference type="SUPFAM" id="SSF51658">
    <property type="entry name" value="Xylose isomerase-like"/>
    <property type="match status" value="1"/>
</dbReference>
<name>A0ABV5AB57_9BACL</name>